<dbReference type="AlphaFoldDB" id="A0A0R0BL20"/>
<evidence type="ECO:0000313" key="2">
    <source>
        <dbReference type="EMBL" id="KRG54994.1"/>
    </source>
</evidence>
<dbReference type="EMBL" id="LDJH01000028">
    <property type="protein sequence ID" value="KRG54994.1"/>
    <property type="molecule type" value="Genomic_DNA"/>
</dbReference>
<gene>
    <name evidence="2" type="ORF">ABB25_13015</name>
</gene>
<keyword evidence="3" id="KW-1185">Reference proteome</keyword>
<dbReference type="PATRIC" id="fig|266128.3.peg.1658"/>
<organism evidence="2 3">
    <name type="scientific">Stenotrophomonas koreensis</name>
    <dbReference type="NCBI Taxonomy" id="266128"/>
    <lineage>
        <taxon>Bacteria</taxon>
        <taxon>Pseudomonadati</taxon>
        <taxon>Pseudomonadota</taxon>
        <taxon>Gammaproteobacteria</taxon>
        <taxon>Lysobacterales</taxon>
        <taxon>Lysobacteraceae</taxon>
        <taxon>Stenotrophomonas</taxon>
    </lineage>
</organism>
<name>A0A0R0BL20_9GAMM</name>
<comment type="caution">
    <text evidence="2">The sequence shown here is derived from an EMBL/GenBank/DDBJ whole genome shotgun (WGS) entry which is preliminary data.</text>
</comment>
<dbReference type="RefSeq" id="WP_057667473.1">
    <property type="nucleotide sequence ID" value="NZ_LDJH01000028.1"/>
</dbReference>
<evidence type="ECO:0000256" key="1">
    <source>
        <dbReference type="SAM" id="MobiDB-lite"/>
    </source>
</evidence>
<feature type="compositionally biased region" description="Basic and acidic residues" evidence="1">
    <location>
        <begin position="48"/>
        <end position="60"/>
    </location>
</feature>
<evidence type="ECO:0000313" key="3">
    <source>
        <dbReference type="Proteomes" id="UP000051254"/>
    </source>
</evidence>
<feature type="region of interest" description="Disordered" evidence="1">
    <location>
        <begin position="22"/>
        <end position="88"/>
    </location>
</feature>
<accession>A0A0R0BL20</accession>
<feature type="compositionally biased region" description="Basic residues" evidence="1">
    <location>
        <begin position="79"/>
        <end position="88"/>
    </location>
</feature>
<reference evidence="2 3" key="1">
    <citation type="submission" date="2015-05" db="EMBL/GenBank/DDBJ databases">
        <title>Genome sequencing and analysis of members of genus Stenotrophomonas.</title>
        <authorList>
            <person name="Patil P.P."/>
            <person name="Midha S."/>
            <person name="Patil P.B."/>
        </authorList>
    </citation>
    <scope>NUCLEOTIDE SEQUENCE [LARGE SCALE GENOMIC DNA]</scope>
    <source>
        <strain evidence="2 3">DSM 17805</strain>
    </source>
</reference>
<dbReference type="Proteomes" id="UP000051254">
    <property type="component" value="Unassembled WGS sequence"/>
</dbReference>
<proteinExistence type="predicted"/>
<protein>
    <submittedName>
        <fullName evidence="2">Uncharacterized protein</fullName>
    </submittedName>
</protein>
<sequence>MPDSTKETRAALRLLLDQVAKTLAKPKPQPEAEGGEFFPPPGYRTRVNVREFLRGQKGDGEDSWWDSGSDGDPLIGLRPPRRRRGPRR</sequence>